<dbReference type="Proteomes" id="UP000557392">
    <property type="component" value="Unassembled WGS sequence"/>
</dbReference>
<accession>A0A7W6JUZ7</accession>
<name>A0A7W6JUZ7_9SPHN</name>
<reference evidence="1 2" key="1">
    <citation type="submission" date="2020-08" db="EMBL/GenBank/DDBJ databases">
        <title>Genomic Encyclopedia of Type Strains, Phase IV (KMG-IV): sequencing the most valuable type-strain genomes for metagenomic binning, comparative biology and taxonomic classification.</title>
        <authorList>
            <person name="Goeker M."/>
        </authorList>
    </citation>
    <scope>NUCLEOTIDE SEQUENCE [LARGE SCALE GENOMIC DNA]</scope>
    <source>
        <strain evidence="1 2">DSM 101806</strain>
    </source>
</reference>
<gene>
    <name evidence="1" type="ORF">GGR46_003610</name>
</gene>
<protein>
    <submittedName>
        <fullName evidence="1">HEAT repeat protein</fullName>
    </submittedName>
</protein>
<evidence type="ECO:0000313" key="2">
    <source>
        <dbReference type="Proteomes" id="UP000557392"/>
    </source>
</evidence>
<keyword evidence="2" id="KW-1185">Reference proteome</keyword>
<dbReference type="RefSeq" id="WP_183999370.1">
    <property type="nucleotide sequence ID" value="NZ_JACIEH010000003.1"/>
</dbReference>
<dbReference type="EMBL" id="JACIEH010000003">
    <property type="protein sequence ID" value="MBB4100038.1"/>
    <property type="molecule type" value="Genomic_DNA"/>
</dbReference>
<dbReference type="InterPro" id="IPR016024">
    <property type="entry name" value="ARM-type_fold"/>
</dbReference>
<comment type="caution">
    <text evidence="1">The sequence shown here is derived from an EMBL/GenBank/DDBJ whole genome shotgun (WGS) entry which is preliminary data.</text>
</comment>
<proteinExistence type="predicted"/>
<dbReference type="AlphaFoldDB" id="A0A7W6JUZ7"/>
<organism evidence="1 2">
    <name type="scientific">Sphingomonas kyeonggiensis</name>
    <dbReference type="NCBI Taxonomy" id="1268553"/>
    <lineage>
        <taxon>Bacteria</taxon>
        <taxon>Pseudomonadati</taxon>
        <taxon>Pseudomonadota</taxon>
        <taxon>Alphaproteobacteria</taxon>
        <taxon>Sphingomonadales</taxon>
        <taxon>Sphingomonadaceae</taxon>
        <taxon>Sphingomonas</taxon>
    </lineage>
</organism>
<dbReference type="SUPFAM" id="SSF48371">
    <property type="entry name" value="ARM repeat"/>
    <property type="match status" value="1"/>
</dbReference>
<evidence type="ECO:0000313" key="1">
    <source>
        <dbReference type="EMBL" id="MBB4100038.1"/>
    </source>
</evidence>
<sequence>MNGIDAETRAAILTARAAAGDTIRGWRSGEAYRGLAARFADCPADDAAEALARATQLLEKADWAAALLQPLVEALAGDPLFEPPFRASRDGLRIGAVLFECPAMALSACVTSAVAMRRLPAPRALTFSGRMVVTRYARAGGARLRRWRTEPAGPDFSAATAPPCCEIEALLLADGDVIATDGGHEAQLLSEARSDIVTLVATIPAGTAPLMREHAVADGRLLRIASGDDRASRTEMLLAFLRLAGRADAGPRFAEATGDPAFHLRWAAMREWLGLDARAALPRLEAMAASDPHRDIREAAARTLAVVRPRLETPCPA</sequence>